<keyword evidence="1" id="KW-1133">Transmembrane helix</keyword>
<dbReference type="Proteomes" id="UP000593574">
    <property type="component" value="Unassembled WGS sequence"/>
</dbReference>
<dbReference type="EMBL" id="JABEZV010000008">
    <property type="protein sequence ID" value="MBA0718084.1"/>
    <property type="molecule type" value="Genomic_DNA"/>
</dbReference>
<protein>
    <submittedName>
        <fullName evidence="2">Uncharacterized protein</fullName>
    </submittedName>
</protein>
<reference evidence="2 3" key="1">
    <citation type="journal article" date="2019" name="Genome Biol. Evol.">
        <title>Insights into the evolution of the New World diploid cottons (Gossypium, subgenus Houzingenia) based on genome sequencing.</title>
        <authorList>
            <person name="Grover C.E."/>
            <person name="Arick M.A. 2nd"/>
            <person name="Thrash A."/>
            <person name="Conover J.L."/>
            <person name="Sanders W.S."/>
            <person name="Peterson D.G."/>
            <person name="Frelichowski J.E."/>
            <person name="Scheffler J.A."/>
            <person name="Scheffler B.E."/>
            <person name="Wendel J.F."/>
        </authorList>
    </citation>
    <scope>NUCLEOTIDE SEQUENCE [LARGE SCALE GENOMIC DNA]</scope>
    <source>
        <strain evidence="2">4</strain>
        <tissue evidence="2">Leaf</tissue>
    </source>
</reference>
<proteinExistence type="predicted"/>
<organism evidence="2 3">
    <name type="scientific">Gossypium laxum</name>
    <dbReference type="NCBI Taxonomy" id="34288"/>
    <lineage>
        <taxon>Eukaryota</taxon>
        <taxon>Viridiplantae</taxon>
        <taxon>Streptophyta</taxon>
        <taxon>Embryophyta</taxon>
        <taxon>Tracheophyta</taxon>
        <taxon>Spermatophyta</taxon>
        <taxon>Magnoliopsida</taxon>
        <taxon>eudicotyledons</taxon>
        <taxon>Gunneridae</taxon>
        <taxon>Pentapetalae</taxon>
        <taxon>rosids</taxon>
        <taxon>malvids</taxon>
        <taxon>Malvales</taxon>
        <taxon>Malvaceae</taxon>
        <taxon>Malvoideae</taxon>
        <taxon>Gossypium</taxon>
    </lineage>
</organism>
<comment type="caution">
    <text evidence="2">The sequence shown here is derived from an EMBL/GenBank/DDBJ whole genome shotgun (WGS) entry which is preliminary data.</text>
</comment>
<keyword evidence="1" id="KW-0812">Transmembrane</keyword>
<evidence type="ECO:0000313" key="3">
    <source>
        <dbReference type="Proteomes" id="UP000593574"/>
    </source>
</evidence>
<feature type="transmembrane region" description="Helical" evidence="1">
    <location>
        <begin position="12"/>
        <end position="37"/>
    </location>
</feature>
<evidence type="ECO:0000313" key="2">
    <source>
        <dbReference type="EMBL" id="MBA0718084.1"/>
    </source>
</evidence>
<dbReference type="AlphaFoldDB" id="A0A7J9A3F6"/>
<evidence type="ECO:0000256" key="1">
    <source>
        <dbReference type="SAM" id="Phobius"/>
    </source>
</evidence>
<accession>A0A7J9A3F6</accession>
<sequence length="69" mass="7707">MASCAVRGGCPSDYVAVSIAIFSMILYFSFSFCLKYILLSVWLEGPLGFGLLMSCRIAQAFQLYYVFVK</sequence>
<keyword evidence="1" id="KW-0472">Membrane</keyword>
<gene>
    <name evidence="2" type="ORF">Golax_005850</name>
</gene>
<name>A0A7J9A3F6_9ROSI</name>
<keyword evidence="3" id="KW-1185">Reference proteome</keyword>